<dbReference type="SUPFAM" id="SSF56112">
    <property type="entry name" value="Protein kinase-like (PK-like)"/>
    <property type="match status" value="1"/>
</dbReference>
<keyword evidence="3" id="KW-1185">Reference proteome</keyword>
<comment type="caution">
    <text evidence="2">The sequence shown here is derived from an EMBL/GenBank/DDBJ whole genome shotgun (WGS) entry which is preliminary data.</text>
</comment>
<dbReference type="OrthoDB" id="10003767at2759"/>
<dbReference type="PANTHER" id="PTHR21310">
    <property type="entry name" value="AMINOGLYCOSIDE PHOSPHOTRANSFERASE-RELATED-RELATED"/>
    <property type="match status" value="1"/>
</dbReference>
<evidence type="ECO:0000313" key="3">
    <source>
        <dbReference type="Proteomes" id="UP000717696"/>
    </source>
</evidence>
<feature type="compositionally biased region" description="Basic and acidic residues" evidence="1">
    <location>
        <begin position="1"/>
        <end position="10"/>
    </location>
</feature>
<sequence>MTKVTHEKQRNYKMPEQQTHEGAIMRELSLKDENAKMPTTVDPEVSNCHPPKEVDDDLTDDGDGDDDPSERFAEVLANLNQEMVPHLALAVRRKLDPDAGHNCPVVGEPVHGSFNILFPLDFEDGIRWMIKFPITGVEGKWDHMAANSLTTEANTMRLLKKETTIPLPEVYDFSSTTDNIVGCPYILMSHISGLSLYEVWFGQHLRGVDPETLRAHRTRALDGIAAAMAQLERYSFMSSGSVLFDSNGRPTGLGSKRLLDSQAMIDRWWVHKDPCEDLLYVEQPPTTDVGSFYTFTMDHRETKQSYGKGAEMLLRQMISWIPEPLNLEPFVLAHPDFNFNNIIVSRSIGNVSYPSWLTRDWDLLMYSYKESMDAGVEPVGVWEDSPDTLKHYRDVYCQSVSKVRGEGTFQETTRRSLITGNLAIAADDSQVRLHILIKIAGESFGDPDDEGFLRCMDLIHGLADDEVDESEMAKLKEGFMGLLDESL</sequence>
<evidence type="ECO:0008006" key="4">
    <source>
        <dbReference type="Google" id="ProtNLM"/>
    </source>
</evidence>
<dbReference type="AlphaFoldDB" id="A0A9P9ETT7"/>
<accession>A0A9P9ETT7</accession>
<feature type="region of interest" description="Disordered" evidence="1">
    <location>
        <begin position="1"/>
        <end position="69"/>
    </location>
</feature>
<organism evidence="2 3">
    <name type="scientific">Dactylonectria estremocensis</name>
    <dbReference type="NCBI Taxonomy" id="1079267"/>
    <lineage>
        <taxon>Eukaryota</taxon>
        <taxon>Fungi</taxon>
        <taxon>Dikarya</taxon>
        <taxon>Ascomycota</taxon>
        <taxon>Pezizomycotina</taxon>
        <taxon>Sordariomycetes</taxon>
        <taxon>Hypocreomycetidae</taxon>
        <taxon>Hypocreales</taxon>
        <taxon>Nectriaceae</taxon>
        <taxon>Dactylonectria</taxon>
    </lineage>
</organism>
<dbReference type="InterPro" id="IPR011009">
    <property type="entry name" value="Kinase-like_dom_sf"/>
</dbReference>
<reference evidence="2" key="1">
    <citation type="journal article" date="2021" name="Nat. Commun.">
        <title>Genetic determinants of endophytism in the Arabidopsis root mycobiome.</title>
        <authorList>
            <person name="Mesny F."/>
            <person name="Miyauchi S."/>
            <person name="Thiergart T."/>
            <person name="Pickel B."/>
            <person name="Atanasova L."/>
            <person name="Karlsson M."/>
            <person name="Huettel B."/>
            <person name="Barry K.W."/>
            <person name="Haridas S."/>
            <person name="Chen C."/>
            <person name="Bauer D."/>
            <person name="Andreopoulos W."/>
            <person name="Pangilinan J."/>
            <person name="LaButti K."/>
            <person name="Riley R."/>
            <person name="Lipzen A."/>
            <person name="Clum A."/>
            <person name="Drula E."/>
            <person name="Henrissat B."/>
            <person name="Kohler A."/>
            <person name="Grigoriev I.V."/>
            <person name="Martin F.M."/>
            <person name="Hacquard S."/>
        </authorList>
    </citation>
    <scope>NUCLEOTIDE SEQUENCE</scope>
    <source>
        <strain evidence="2">MPI-CAGE-AT-0021</strain>
    </source>
</reference>
<feature type="compositionally biased region" description="Acidic residues" evidence="1">
    <location>
        <begin position="54"/>
        <end position="68"/>
    </location>
</feature>
<protein>
    <recommendedName>
        <fullName evidence="4">Aminoglycoside phosphotransferase domain-containing protein</fullName>
    </recommendedName>
</protein>
<dbReference type="InterPro" id="IPR051678">
    <property type="entry name" value="AGP_Transferase"/>
</dbReference>
<evidence type="ECO:0000256" key="1">
    <source>
        <dbReference type="SAM" id="MobiDB-lite"/>
    </source>
</evidence>
<dbReference type="EMBL" id="JAGMUU010000010">
    <property type="protein sequence ID" value="KAH7144324.1"/>
    <property type="molecule type" value="Genomic_DNA"/>
</dbReference>
<dbReference type="PANTHER" id="PTHR21310:SF51">
    <property type="entry name" value="AMINOGLYCOSIDE PHOSPHOTRANSFERASE DOMAIN-CONTAINING PROTEIN"/>
    <property type="match status" value="1"/>
</dbReference>
<evidence type="ECO:0000313" key="2">
    <source>
        <dbReference type="EMBL" id="KAH7144324.1"/>
    </source>
</evidence>
<gene>
    <name evidence="2" type="ORF">B0J13DRAFT_554951</name>
</gene>
<proteinExistence type="predicted"/>
<dbReference type="Proteomes" id="UP000717696">
    <property type="component" value="Unassembled WGS sequence"/>
</dbReference>
<name>A0A9P9ETT7_9HYPO</name>